<proteinExistence type="predicted"/>
<reference evidence="2" key="1">
    <citation type="submission" date="2022-11" db="UniProtKB">
        <authorList>
            <consortium name="WormBaseParasite"/>
        </authorList>
    </citation>
    <scope>IDENTIFICATION</scope>
</reference>
<sequence length="75" mass="9351">MHARNRLEPCFWTFRSHFLISPTFVNINFWYLKVIKQSSHQQINVRIYDFHTYNDERLEHAELYKSYTEDYGYLK</sequence>
<accession>A0A915HRV3</accession>
<organism evidence="1 2">
    <name type="scientific">Romanomermis culicivorax</name>
    <name type="common">Nematode worm</name>
    <dbReference type="NCBI Taxonomy" id="13658"/>
    <lineage>
        <taxon>Eukaryota</taxon>
        <taxon>Metazoa</taxon>
        <taxon>Ecdysozoa</taxon>
        <taxon>Nematoda</taxon>
        <taxon>Enoplea</taxon>
        <taxon>Dorylaimia</taxon>
        <taxon>Mermithida</taxon>
        <taxon>Mermithoidea</taxon>
        <taxon>Mermithidae</taxon>
        <taxon>Romanomermis</taxon>
    </lineage>
</organism>
<protein>
    <submittedName>
        <fullName evidence="2">Uncharacterized protein</fullName>
    </submittedName>
</protein>
<dbReference type="AlphaFoldDB" id="A0A915HRV3"/>
<keyword evidence="1" id="KW-1185">Reference proteome</keyword>
<evidence type="ECO:0000313" key="2">
    <source>
        <dbReference type="WBParaSite" id="nRc.2.0.1.t04469-RA"/>
    </source>
</evidence>
<dbReference type="WBParaSite" id="nRc.2.0.1.t04469-RA">
    <property type="protein sequence ID" value="nRc.2.0.1.t04469-RA"/>
    <property type="gene ID" value="nRc.2.0.1.g04469"/>
</dbReference>
<evidence type="ECO:0000313" key="1">
    <source>
        <dbReference type="Proteomes" id="UP000887565"/>
    </source>
</evidence>
<name>A0A915HRV3_ROMCU</name>
<dbReference type="Proteomes" id="UP000887565">
    <property type="component" value="Unplaced"/>
</dbReference>